<sequence>MRLFFPWLHERPTEGIQAAQKVSETRRNRREGQVHLGRRLAVSPIAPPPPLPSPLEHPGHGAVWDDDKNAWTPLTVLEPPRLASFQALQPRSQQQVPKAASRVHDYRVRRSESSQKSRPAPCSNNLRNQRRPVNGTGKLQL</sequence>
<reference evidence="2 3" key="1">
    <citation type="journal article" date="2011" name="Nature">
        <title>Genome sequencing reveals insights into physiology and longevity of the naked mole rat.</title>
        <authorList>
            <person name="Kim E.B."/>
            <person name="Fang X."/>
            <person name="Fushan A.A."/>
            <person name="Huang Z."/>
            <person name="Lobanov A.V."/>
            <person name="Han L."/>
            <person name="Marino S.M."/>
            <person name="Sun X."/>
            <person name="Turanov A.A."/>
            <person name="Yang P."/>
            <person name="Yim S.H."/>
            <person name="Zhao X."/>
            <person name="Kasaikina M.V."/>
            <person name="Stoletzki N."/>
            <person name="Peng C."/>
            <person name="Polak P."/>
            <person name="Xiong Z."/>
            <person name="Kiezun A."/>
            <person name="Zhu Y."/>
            <person name="Chen Y."/>
            <person name="Kryukov G.V."/>
            <person name="Zhang Q."/>
            <person name="Peshkin L."/>
            <person name="Yang L."/>
            <person name="Bronson R.T."/>
            <person name="Buffenstein R."/>
            <person name="Wang B."/>
            <person name="Han C."/>
            <person name="Li Q."/>
            <person name="Chen L."/>
            <person name="Zhao W."/>
            <person name="Sunyaev S.R."/>
            <person name="Park T.J."/>
            <person name="Zhang G."/>
            <person name="Wang J."/>
            <person name="Gladyshev V.N."/>
        </authorList>
    </citation>
    <scope>NUCLEOTIDE SEQUENCE [LARGE SCALE GENOMIC DNA]</scope>
</reference>
<feature type="region of interest" description="Disordered" evidence="1">
    <location>
        <begin position="18"/>
        <end position="66"/>
    </location>
</feature>
<dbReference type="InParanoid" id="G5BSK7"/>
<accession>G5BSK7</accession>
<feature type="compositionally biased region" description="Basic and acidic residues" evidence="1">
    <location>
        <begin position="102"/>
        <end position="115"/>
    </location>
</feature>
<dbReference type="EMBL" id="JH171643">
    <property type="protein sequence ID" value="EHB12268.1"/>
    <property type="molecule type" value="Genomic_DNA"/>
</dbReference>
<feature type="region of interest" description="Disordered" evidence="1">
    <location>
        <begin position="87"/>
        <end position="141"/>
    </location>
</feature>
<feature type="compositionally biased region" description="Basic and acidic residues" evidence="1">
    <location>
        <begin position="57"/>
        <end position="66"/>
    </location>
</feature>
<dbReference type="AlphaFoldDB" id="G5BSK7"/>
<evidence type="ECO:0000313" key="3">
    <source>
        <dbReference type="Proteomes" id="UP000006813"/>
    </source>
</evidence>
<feature type="compositionally biased region" description="Polar residues" evidence="1">
    <location>
        <begin position="116"/>
        <end position="127"/>
    </location>
</feature>
<feature type="compositionally biased region" description="Polar residues" evidence="1">
    <location>
        <begin position="87"/>
        <end position="96"/>
    </location>
</feature>
<feature type="compositionally biased region" description="Basic and acidic residues" evidence="1">
    <location>
        <begin position="23"/>
        <end position="33"/>
    </location>
</feature>
<proteinExistence type="predicted"/>
<dbReference type="Proteomes" id="UP000006813">
    <property type="component" value="Unassembled WGS sequence"/>
</dbReference>
<protein>
    <submittedName>
        <fullName evidence="2">Uncharacterized protein</fullName>
    </submittedName>
</protein>
<organism evidence="2 3">
    <name type="scientific">Heterocephalus glaber</name>
    <name type="common">Naked mole rat</name>
    <dbReference type="NCBI Taxonomy" id="10181"/>
    <lineage>
        <taxon>Eukaryota</taxon>
        <taxon>Metazoa</taxon>
        <taxon>Chordata</taxon>
        <taxon>Craniata</taxon>
        <taxon>Vertebrata</taxon>
        <taxon>Euteleostomi</taxon>
        <taxon>Mammalia</taxon>
        <taxon>Eutheria</taxon>
        <taxon>Euarchontoglires</taxon>
        <taxon>Glires</taxon>
        <taxon>Rodentia</taxon>
        <taxon>Hystricomorpha</taxon>
        <taxon>Bathyergidae</taxon>
        <taxon>Heterocephalus</taxon>
    </lineage>
</organism>
<feature type="compositionally biased region" description="Pro residues" evidence="1">
    <location>
        <begin position="45"/>
        <end position="55"/>
    </location>
</feature>
<name>G5BSK7_HETGA</name>
<evidence type="ECO:0000313" key="2">
    <source>
        <dbReference type="EMBL" id="EHB12268.1"/>
    </source>
</evidence>
<gene>
    <name evidence="2" type="ORF">GW7_18206</name>
</gene>
<evidence type="ECO:0000256" key="1">
    <source>
        <dbReference type="SAM" id="MobiDB-lite"/>
    </source>
</evidence>